<name>A0A543NH06_9ACTN</name>
<proteinExistence type="predicted"/>
<dbReference type="CDD" id="cd01832">
    <property type="entry name" value="SGNH_hydrolase_like_1"/>
    <property type="match status" value="1"/>
</dbReference>
<evidence type="ECO:0000259" key="1">
    <source>
        <dbReference type="Pfam" id="PF13472"/>
    </source>
</evidence>
<dbReference type="InterPro" id="IPR013830">
    <property type="entry name" value="SGNH_hydro"/>
</dbReference>
<dbReference type="Proteomes" id="UP000317422">
    <property type="component" value="Unassembled WGS sequence"/>
</dbReference>
<accession>A0A543NH06</accession>
<dbReference type="EMBL" id="VFQC01000001">
    <property type="protein sequence ID" value="TQN31089.1"/>
    <property type="molecule type" value="Genomic_DNA"/>
</dbReference>
<dbReference type="RefSeq" id="WP_141922353.1">
    <property type="nucleotide sequence ID" value="NZ_VFQC01000001.1"/>
</dbReference>
<evidence type="ECO:0000313" key="3">
    <source>
        <dbReference type="Proteomes" id="UP000317422"/>
    </source>
</evidence>
<keyword evidence="3" id="KW-1185">Reference proteome</keyword>
<gene>
    <name evidence="2" type="ORF">FHX37_0978</name>
</gene>
<feature type="domain" description="SGNH hydrolase-type esterase" evidence="1">
    <location>
        <begin position="15"/>
        <end position="193"/>
    </location>
</feature>
<dbReference type="Pfam" id="PF13472">
    <property type="entry name" value="Lipase_GDSL_2"/>
    <property type="match status" value="1"/>
</dbReference>
<comment type="caution">
    <text evidence="2">The sequence shown here is derived from an EMBL/GenBank/DDBJ whole genome shotgun (WGS) entry which is preliminary data.</text>
</comment>
<evidence type="ECO:0000313" key="2">
    <source>
        <dbReference type="EMBL" id="TQN31089.1"/>
    </source>
</evidence>
<protein>
    <submittedName>
        <fullName evidence="2">Lysophospholipase L1-like esterase</fullName>
    </submittedName>
</protein>
<organism evidence="2 3">
    <name type="scientific">Haloactinospora alba</name>
    <dbReference type="NCBI Taxonomy" id="405555"/>
    <lineage>
        <taxon>Bacteria</taxon>
        <taxon>Bacillati</taxon>
        <taxon>Actinomycetota</taxon>
        <taxon>Actinomycetes</taxon>
        <taxon>Streptosporangiales</taxon>
        <taxon>Nocardiopsidaceae</taxon>
        <taxon>Haloactinospora</taxon>
    </lineage>
</organism>
<dbReference type="InterPro" id="IPR036514">
    <property type="entry name" value="SGNH_hydro_sf"/>
</dbReference>
<dbReference type="AlphaFoldDB" id="A0A543NH06"/>
<dbReference type="PANTHER" id="PTHR43784">
    <property type="entry name" value="GDSL-LIKE LIPASE/ACYLHYDROLASE, PUTATIVE (AFU_ORTHOLOGUE AFUA_2G00820)-RELATED"/>
    <property type="match status" value="1"/>
</dbReference>
<reference evidence="2 3" key="1">
    <citation type="submission" date="2019-06" db="EMBL/GenBank/DDBJ databases">
        <title>Sequencing the genomes of 1000 actinobacteria strains.</title>
        <authorList>
            <person name="Klenk H.-P."/>
        </authorList>
    </citation>
    <scope>NUCLEOTIDE SEQUENCE [LARGE SCALE GENOMIC DNA]</scope>
    <source>
        <strain evidence="2 3">DSM 45015</strain>
    </source>
</reference>
<dbReference type="OrthoDB" id="3465773at2"/>
<dbReference type="Gene3D" id="3.40.50.1110">
    <property type="entry name" value="SGNH hydrolase"/>
    <property type="match status" value="1"/>
</dbReference>
<dbReference type="PANTHER" id="PTHR43784:SF2">
    <property type="entry name" value="GDSL-LIKE LIPASE_ACYLHYDROLASE, PUTATIVE (AFU_ORTHOLOGUE AFUA_2G00820)-RELATED"/>
    <property type="match status" value="1"/>
</dbReference>
<sequence length="265" mass="30074">MSGFDIRQDTLSYVAVGDSFTEGLDDPYPDSGTTARGHYRGWADRLAHHLTDHVSEVRYANLAVRGKLIRQIVADQVPQAVELRPDLVSICAGGNDIIRPGTDPDTVARLFADAVRRLRATGATVLIYTGVDTGFQPVMRRLRGKIATYNMHVRGIADTYECPVVDLWNMDVLRDHRAWSWDRLHLSAEGHRRLALRTCEVLGVPVQDDWNAPWPEEEPKPWRSARQEDLYWAREFLVPWIGRRLTGRSSGDGLGPKRPELERLR</sequence>
<dbReference type="InterPro" id="IPR053140">
    <property type="entry name" value="GDSL_Rv0518-like"/>
</dbReference>
<dbReference type="SUPFAM" id="SSF52266">
    <property type="entry name" value="SGNH hydrolase"/>
    <property type="match status" value="1"/>
</dbReference>